<comment type="caution">
    <text evidence="2">The sequence shown here is derived from an EMBL/GenBank/DDBJ whole genome shotgun (WGS) entry which is preliminary data.</text>
</comment>
<protein>
    <submittedName>
        <fullName evidence="2">Uncharacterized protein</fullName>
    </submittedName>
</protein>
<sequence length="300" mass="33118">MLHPNELQKVQDITKAFTPRSDAINKLLGALSDADDAVALLQTLGDTPELPQEANNSMARKINAIIRLYEALDTHGLCMTVASSAPVDTEHIYGEDCSDSSDDGSEPAEDDLDFEDLQIFHPTDEVDEDGDEDGRLIRIISFLKYNKAAFHARLFLRRSTTHLDLSAYDLPEAFTHAHLYVYSVLTKQYELLLGPLNLEGRGRIVIFRNVGVHECPRSIQWERWALWSAEEDAAEAAEAVIAEAWEDAAADPATYNLPPSSEPTYPSSQTPADGVYPTNPVTPVKTTAAPSHKVAGKRKM</sequence>
<feature type="region of interest" description="Disordered" evidence="1">
    <location>
        <begin position="252"/>
        <end position="300"/>
    </location>
</feature>
<feature type="compositionally biased region" description="Polar residues" evidence="1">
    <location>
        <begin position="257"/>
        <end position="271"/>
    </location>
</feature>
<name>A0AAD7DG72_MYCRO</name>
<proteinExistence type="predicted"/>
<feature type="compositionally biased region" description="Polar residues" evidence="1">
    <location>
        <begin position="279"/>
        <end position="289"/>
    </location>
</feature>
<dbReference type="AlphaFoldDB" id="A0AAD7DG72"/>
<dbReference type="EMBL" id="JARKIE010000064">
    <property type="protein sequence ID" value="KAJ7690535.1"/>
    <property type="molecule type" value="Genomic_DNA"/>
</dbReference>
<evidence type="ECO:0000256" key="1">
    <source>
        <dbReference type="SAM" id="MobiDB-lite"/>
    </source>
</evidence>
<accession>A0AAD7DG72</accession>
<evidence type="ECO:0000313" key="3">
    <source>
        <dbReference type="Proteomes" id="UP001221757"/>
    </source>
</evidence>
<gene>
    <name evidence="2" type="ORF">B0H17DRAFT_1201656</name>
</gene>
<evidence type="ECO:0000313" key="2">
    <source>
        <dbReference type="EMBL" id="KAJ7690535.1"/>
    </source>
</evidence>
<dbReference type="Proteomes" id="UP001221757">
    <property type="component" value="Unassembled WGS sequence"/>
</dbReference>
<organism evidence="2 3">
    <name type="scientific">Mycena rosella</name>
    <name type="common">Pink bonnet</name>
    <name type="synonym">Agaricus rosellus</name>
    <dbReference type="NCBI Taxonomy" id="1033263"/>
    <lineage>
        <taxon>Eukaryota</taxon>
        <taxon>Fungi</taxon>
        <taxon>Dikarya</taxon>
        <taxon>Basidiomycota</taxon>
        <taxon>Agaricomycotina</taxon>
        <taxon>Agaricomycetes</taxon>
        <taxon>Agaricomycetidae</taxon>
        <taxon>Agaricales</taxon>
        <taxon>Marasmiineae</taxon>
        <taxon>Mycenaceae</taxon>
        <taxon>Mycena</taxon>
    </lineage>
</organism>
<reference evidence="2" key="1">
    <citation type="submission" date="2023-03" db="EMBL/GenBank/DDBJ databases">
        <title>Massive genome expansion in bonnet fungi (Mycena s.s.) driven by repeated elements and novel gene families across ecological guilds.</title>
        <authorList>
            <consortium name="Lawrence Berkeley National Laboratory"/>
            <person name="Harder C.B."/>
            <person name="Miyauchi S."/>
            <person name="Viragh M."/>
            <person name="Kuo A."/>
            <person name="Thoen E."/>
            <person name="Andreopoulos B."/>
            <person name="Lu D."/>
            <person name="Skrede I."/>
            <person name="Drula E."/>
            <person name="Henrissat B."/>
            <person name="Morin E."/>
            <person name="Kohler A."/>
            <person name="Barry K."/>
            <person name="LaButti K."/>
            <person name="Morin E."/>
            <person name="Salamov A."/>
            <person name="Lipzen A."/>
            <person name="Mereny Z."/>
            <person name="Hegedus B."/>
            <person name="Baldrian P."/>
            <person name="Stursova M."/>
            <person name="Weitz H."/>
            <person name="Taylor A."/>
            <person name="Grigoriev I.V."/>
            <person name="Nagy L.G."/>
            <person name="Martin F."/>
            <person name="Kauserud H."/>
        </authorList>
    </citation>
    <scope>NUCLEOTIDE SEQUENCE</scope>
    <source>
        <strain evidence="2">CBHHK067</strain>
    </source>
</reference>
<keyword evidence="3" id="KW-1185">Reference proteome</keyword>